<name>A0A014N9G9_9HYPO</name>
<dbReference type="OrthoDB" id="4177994at2759"/>
<protein>
    <submittedName>
        <fullName evidence="3">Killer toxin Kp4 family protein</fullName>
    </submittedName>
</protein>
<dbReference type="Proteomes" id="UP000030151">
    <property type="component" value="Unassembled WGS sequence"/>
</dbReference>
<feature type="chain" id="PRO_5001472587" evidence="1">
    <location>
        <begin position="17"/>
        <end position="134"/>
    </location>
</feature>
<evidence type="ECO:0000313" key="3">
    <source>
        <dbReference type="EMBL" id="EXU97292.1"/>
    </source>
</evidence>
<dbReference type="GO" id="GO:0005576">
    <property type="term" value="C:extracellular region"/>
    <property type="evidence" value="ECO:0007669"/>
    <property type="project" value="InterPro"/>
</dbReference>
<dbReference type="AlphaFoldDB" id="A0A014N9G9"/>
<dbReference type="eggNOG" id="ENOG502RNIY">
    <property type="taxonomic scope" value="Eukaryota"/>
</dbReference>
<organism evidence="3 4">
    <name type="scientific">Metarhizium robertsii</name>
    <dbReference type="NCBI Taxonomy" id="568076"/>
    <lineage>
        <taxon>Eukaryota</taxon>
        <taxon>Fungi</taxon>
        <taxon>Dikarya</taxon>
        <taxon>Ascomycota</taxon>
        <taxon>Pezizomycotina</taxon>
        <taxon>Sordariomycetes</taxon>
        <taxon>Hypocreomycetidae</taxon>
        <taxon>Hypocreales</taxon>
        <taxon>Clavicipitaceae</taxon>
        <taxon>Metarhizium</taxon>
    </lineage>
</organism>
<dbReference type="Gene3D" id="3.30.430.10">
    <property type="entry name" value="Killer Toxin P4, subunit A"/>
    <property type="match status" value="1"/>
</dbReference>
<accession>A0A014N9G9</accession>
<sequence>MVSLSIIATFVASAAALGINCRGSGGCTFNNAKLSDVLTQVKQIQAQGNGNHHYNTGVQLACAQGQYSSICAFYQNGASGTANDAAGQLQGLVDHKCSQCGSIPTQPGNDVSKGELTVNIVSAPCCKGNCVCPI</sequence>
<dbReference type="InterPro" id="IPR015131">
    <property type="entry name" value="Killer_tox_Kp4"/>
</dbReference>
<reference evidence="3 4" key="1">
    <citation type="submission" date="2014-02" db="EMBL/GenBank/DDBJ databases">
        <title>The genome sequence of the entomopathogenic fungus Metarhizium robertsii ARSEF 2575.</title>
        <authorList>
            <person name="Giuliano Garisto Donzelli B."/>
            <person name="Roe B.A."/>
            <person name="Macmil S.L."/>
            <person name="Krasnoff S.B."/>
            <person name="Gibson D.M."/>
        </authorList>
    </citation>
    <scope>NUCLEOTIDE SEQUENCE [LARGE SCALE GENOMIC DNA]</scope>
    <source>
        <strain evidence="3 4">ARSEF 2575</strain>
    </source>
</reference>
<feature type="domain" description="Killer toxin Kp4" evidence="2">
    <location>
        <begin position="6"/>
        <end position="122"/>
    </location>
</feature>
<keyword evidence="1" id="KW-0732">Signal</keyword>
<evidence type="ECO:0000313" key="4">
    <source>
        <dbReference type="Proteomes" id="UP000030151"/>
    </source>
</evidence>
<dbReference type="EMBL" id="JELW01000038">
    <property type="protein sequence ID" value="EXU97292.1"/>
    <property type="molecule type" value="Genomic_DNA"/>
</dbReference>
<feature type="signal peptide" evidence="1">
    <location>
        <begin position="1"/>
        <end position="16"/>
    </location>
</feature>
<comment type="caution">
    <text evidence="3">The sequence shown here is derived from an EMBL/GenBank/DDBJ whole genome shotgun (WGS) entry which is preliminary data.</text>
</comment>
<dbReference type="SUPFAM" id="SSF55221">
    <property type="entry name" value="Yeast killer toxins"/>
    <property type="match status" value="1"/>
</dbReference>
<dbReference type="InterPro" id="IPR011329">
    <property type="entry name" value="Killer_tox_Kp4/SMK"/>
</dbReference>
<dbReference type="Pfam" id="PF09044">
    <property type="entry name" value="Kp4"/>
    <property type="match status" value="1"/>
</dbReference>
<dbReference type="HOGENOM" id="CLU_123452_0_0_1"/>
<gene>
    <name evidence="3" type="ORF">X797_009569</name>
</gene>
<evidence type="ECO:0000256" key="1">
    <source>
        <dbReference type="SAM" id="SignalP"/>
    </source>
</evidence>
<proteinExistence type="predicted"/>
<evidence type="ECO:0000259" key="2">
    <source>
        <dbReference type="Pfam" id="PF09044"/>
    </source>
</evidence>